<reference evidence="2" key="1">
    <citation type="submission" date="2020-05" db="EMBL/GenBank/DDBJ databases">
        <title>Phylogenomic resolution of chytrid fungi.</title>
        <authorList>
            <person name="Stajich J.E."/>
            <person name="Amses K."/>
            <person name="Simmons R."/>
            <person name="Seto K."/>
            <person name="Myers J."/>
            <person name="Bonds A."/>
            <person name="Quandt C.A."/>
            <person name="Barry K."/>
            <person name="Liu P."/>
            <person name="Grigoriev I."/>
            <person name="Longcore J.E."/>
            <person name="James T.Y."/>
        </authorList>
    </citation>
    <scope>NUCLEOTIDE SEQUENCE</scope>
    <source>
        <strain evidence="2">JEL0379</strain>
    </source>
</reference>
<protein>
    <submittedName>
        <fullName evidence="2">Uncharacterized protein</fullName>
    </submittedName>
</protein>
<sequence length="352" mass="39034">MSFFQRLFARSADVAAAGAAQRILPSPSFYKAVARGNEVWAEHCIKKPVFCRGQKIHLLGVSPVNLPTGTHVSSTIPKLHEPLGWLCVDEAEEDAEWLNRYAQVLRQCPVGEPTANDGSDVEVFLAGVRTWSERVRHQLLDEGTPEIWVEALASTGLRPAWDTIEAIELSLAQRVPVEFIKMGPAEENQRLEMRLAQTKAKAETMQAENYAEPPSPQPLPSSSTLEDGLRSLFHFVGISSDDLRAIRTSDLPPFVETNLRNLVLGPAELARYGELVSAHLAAAASAPSASRDAKERWRVAEARNFVRCERLVERLQDITEEFEATNGPDKAILAIIDRSSIHGVRKMIEELE</sequence>
<dbReference type="EMBL" id="JADGJQ010000004">
    <property type="protein sequence ID" value="KAJ3184172.1"/>
    <property type="molecule type" value="Genomic_DNA"/>
</dbReference>
<accession>A0AAD5TSL4</accession>
<dbReference type="AlphaFoldDB" id="A0AAD5TSL4"/>
<feature type="region of interest" description="Disordered" evidence="1">
    <location>
        <begin position="201"/>
        <end position="223"/>
    </location>
</feature>
<gene>
    <name evidence="2" type="ORF">HDU87_005018</name>
</gene>
<name>A0AAD5TSL4_9FUNG</name>
<keyword evidence="3" id="KW-1185">Reference proteome</keyword>
<evidence type="ECO:0000313" key="2">
    <source>
        <dbReference type="EMBL" id="KAJ3184172.1"/>
    </source>
</evidence>
<proteinExistence type="predicted"/>
<evidence type="ECO:0000313" key="3">
    <source>
        <dbReference type="Proteomes" id="UP001212152"/>
    </source>
</evidence>
<dbReference type="Proteomes" id="UP001212152">
    <property type="component" value="Unassembled WGS sequence"/>
</dbReference>
<evidence type="ECO:0000256" key="1">
    <source>
        <dbReference type="SAM" id="MobiDB-lite"/>
    </source>
</evidence>
<comment type="caution">
    <text evidence="2">The sequence shown here is derived from an EMBL/GenBank/DDBJ whole genome shotgun (WGS) entry which is preliminary data.</text>
</comment>
<organism evidence="2 3">
    <name type="scientific">Geranomyces variabilis</name>
    <dbReference type="NCBI Taxonomy" id="109894"/>
    <lineage>
        <taxon>Eukaryota</taxon>
        <taxon>Fungi</taxon>
        <taxon>Fungi incertae sedis</taxon>
        <taxon>Chytridiomycota</taxon>
        <taxon>Chytridiomycota incertae sedis</taxon>
        <taxon>Chytridiomycetes</taxon>
        <taxon>Spizellomycetales</taxon>
        <taxon>Powellomycetaceae</taxon>
        <taxon>Geranomyces</taxon>
    </lineage>
</organism>